<evidence type="ECO:0000256" key="1">
    <source>
        <dbReference type="PROSITE-ProRule" id="PRU00339"/>
    </source>
</evidence>
<dbReference type="Gene3D" id="3.90.550.10">
    <property type="entry name" value="Spore Coat Polysaccharide Biosynthesis Protein SpsA, Chain A"/>
    <property type="match status" value="1"/>
</dbReference>
<dbReference type="AlphaFoldDB" id="W4LZ35"/>
<evidence type="ECO:0000313" key="4">
    <source>
        <dbReference type="Proteomes" id="UP000019141"/>
    </source>
</evidence>
<accession>W4LZ35</accession>
<comment type="caution">
    <text evidence="3">The sequence shown here is derived from an EMBL/GenBank/DDBJ whole genome shotgun (WGS) entry which is preliminary data.</text>
</comment>
<evidence type="ECO:0000259" key="2">
    <source>
        <dbReference type="Pfam" id="PF00535"/>
    </source>
</evidence>
<dbReference type="InterPro" id="IPR050834">
    <property type="entry name" value="Glycosyltransf_2"/>
</dbReference>
<dbReference type="Proteomes" id="UP000019141">
    <property type="component" value="Unassembled WGS sequence"/>
</dbReference>
<dbReference type="SUPFAM" id="SSF53448">
    <property type="entry name" value="Nucleotide-diphospho-sugar transferases"/>
    <property type="match status" value="1"/>
</dbReference>
<dbReference type="PANTHER" id="PTHR43685">
    <property type="entry name" value="GLYCOSYLTRANSFERASE"/>
    <property type="match status" value="1"/>
</dbReference>
<feature type="repeat" description="TPR" evidence="1">
    <location>
        <begin position="248"/>
        <end position="281"/>
    </location>
</feature>
<dbReference type="EMBL" id="AZHW01000060">
    <property type="protein sequence ID" value="ETX03334.1"/>
    <property type="molecule type" value="Genomic_DNA"/>
</dbReference>
<evidence type="ECO:0000313" key="3">
    <source>
        <dbReference type="EMBL" id="ETX03334.1"/>
    </source>
</evidence>
<dbReference type="Pfam" id="PF00535">
    <property type="entry name" value="Glycos_transf_2"/>
    <property type="match status" value="1"/>
</dbReference>
<dbReference type="InterPro" id="IPR019734">
    <property type="entry name" value="TPR_rpt"/>
</dbReference>
<dbReference type="InterPro" id="IPR029044">
    <property type="entry name" value="Nucleotide-diphossugar_trans"/>
</dbReference>
<protein>
    <recommendedName>
        <fullName evidence="2">Glycosyltransferase 2-like domain-containing protein</fullName>
    </recommendedName>
</protein>
<dbReference type="PANTHER" id="PTHR43685:SF2">
    <property type="entry name" value="GLYCOSYLTRANSFERASE 2-LIKE DOMAIN-CONTAINING PROTEIN"/>
    <property type="match status" value="1"/>
</dbReference>
<dbReference type="HOGENOM" id="CLU_025996_0_5_7"/>
<dbReference type="PATRIC" id="fig|1429438.4.peg.258"/>
<dbReference type="InterPro" id="IPR001173">
    <property type="entry name" value="Glyco_trans_2-like"/>
</dbReference>
<keyword evidence="4" id="KW-1185">Reference proteome</keyword>
<proteinExistence type="predicted"/>
<dbReference type="CDD" id="cd00761">
    <property type="entry name" value="Glyco_tranf_GTA_type"/>
    <property type="match status" value="1"/>
</dbReference>
<keyword evidence="1" id="KW-0802">TPR repeat</keyword>
<gene>
    <name evidence="3" type="ORF">ETSY1_00350</name>
</gene>
<reference evidence="3 4" key="1">
    <citation type="journal article" date="2014" name="Nature">
        <title>An environmental bacterial taxon with a large and distinct metabolic repertoire.</title>
        <authorList>
            <person name="Wilson M.C."/>
            <person name="Mori T."/>
            <person name="Ruckert C."/>
            <person name="Uria A.R."/>
            <person name="Helf M.J."/>
            <person name="Takada K."/>
            <person name="Gernert C."/>
            <person name="Steffens U.A."/>
            <person name="Heycke N."/>
            <person name="Schmitt S."/>
            <person name="Rinke C."/>
            <person name="Helfrich E.J."/>
            <person name="Brachmann A.O."/>
            <person name="Gurgui C."/>
            <person name="Wakimoto T."/>
            <person name="Kracht M."/>
            <person name="Crusemann M."/>
            <person name="Hentschel U."/>
            <person name="Abe I."/>
            <person name="Matsunaga S."/>
            <person name="Kalinowski J."/>
            <person name="Takeyama H."/>
            <person name="Piel J."/>
        </authorList>
    </citation>
    <scope>NUCLEOTIDE SEQUENCE [LARGE SCALE GENOMIC DNA]</scope>
    <source>
        <strain evidence="4">TSY1</strain>
    </source>
</reference>
<dbReference type="PROSITE" id="PS50005">
    <property type="entry name" value="TPR"/>
    <property type="match status" value="1"/>
</dbReference>
<name>W4LZ35_ENTF1</name>
<organism evidence="3 4">
    <name type="scientific">Entotheonella factor</name>
    <dbReference type="NCBI Taxonomy" id="1429438"/>
    <lineage>
        <taxon>Bacteria</taxon>
        <taxon>Pseudomonadati</taxon>
        <taxon>Nitrospinota/Tectimicrobiota group</taxon>
        <taxon>Candidatus Tectimicrobiota</taxon>
        <taxon>Candidatus Entotheonellia</taxon>
        <taxon>Candidatus Entotheonellales</taxon>
        <taxon>Candidatus Entotheonellaceae</taxon>
        <taxon>Candidatus Entotheonella</taxon>
    </lineage>
</organism>
<sequence length="307" mass="35364">MEVEHPMQNPKVSVIIISYNRAQLLKVAMQTVFDQTFEDFELLIIDDGSPDDTENTVKAFHDPRLRYIKHAQNQGEGAARNSGVQHAEGEYIAFLDDDDEWLPNKLQLQVELLDAQPKHVGFVHSALINFYADTGEEVEKKRPVETVSGKVFDRLLQDNFVILSTVMARKECFDAAGPFDLSIPAGLDYDMWVRISQNYEFAYIDTPLIKYRIHRNNLGSNFGLQIRGQEAFFNKYHAYISTPSKPNSIRYFKLGLLYCFTNDFKTARRIYLKSIRLYPLNPKPYAGFLMTFLGPWAYRKLLALNGK</sequence>
<feature type="domain" description="Glycosyltransferase 2-like" evidence="2">
    <location>
        <begin position="13"/>
        <end position="120"/>
    </location>
</feature>